<keyword evidence="2" id="KW-1185">Reference proteome</keyword>
<sequence length="41" mass="4860">MTNRDTASVELGIHQLKEAVKDLVEVRRDFEDDLFLLRWLS</sequence>
<accession>A0A8J2PP64</accession>
<evidence type="ECO:0000313" key="2">
    <source>
        <dbReference type="Proteomes" id="UP000708208"/>
    </source>
</evidence>
<name>A0A8J2PP64_9HEXA</name>
<protein>
    <submittedName>
        <fullName evidence="1">Uncharacterized protein</fullName>
    </submittedName>
</protein>
<reference evidence="1" key="1">
    <citation type="submission" date="2021-06" db="EMBL/GenBank/DDBJ databases">
        <authorList>
            <person name="Hodson N. C."/>
            <person name="Mongue J. A."/>
            <person name="Jaron S. K."/>
        </authorList>
    </citation>
    <scope>NUCLEOTIDE SEQUENCE</scope>
</reference>
<dbReference type="AlphaFoldDB" id="A0A8J2PP64"/>
<organism evidence="1 2">
    <name type="scientific">Allacma fusca</name>
    <dbReference type="NCBI Taxonomy" id="39272"/>
    <lineage>
        <taxon>Eukaryota</taxon>
        <taxon>Metazoa</taxon>
        <taxon>Ecdysozoa</taxon>
        <taxon>Arthropoda</taxon>
        <taxon>Hexapoda</taxon>
        <taxon>Collembola</taxon>
        <taxon>Symphypleona</taxon>
        <taxon>Sminthuridae</taxon>
        <taxon>Allacma</taxon>
    </lineage>
</organism>
<dbReference type="EMBL" id="CAJVCH010525028">
    <property type="protein sequence ID" value="CAG7821981.1"/>
    <property type="molecule type" value="Genomic_DNA"/>
</dbReference>
<comment type="caution">
    <text evidence="1">The sequence shown here is derived from an EMBL/GenBank/DDBJ whole genome shotgun (WGS) entry which is preliminary data.</text>
</comment>
<dbReference type="Proteomes" id="UP000708208">
    <property type="component" value="Unassembled WGS sequence"/>
</dbReference>
<feature type="non-terminal residue" evidence="1">
    <location>
        <position position="1"/>
    </location>
</feature>
<proteinExistence type="predicted"/>
<evidence type="ECO:0000313" key="1">
    <source>
        <dbReference type="EMBL" id="CAG7821981.1"/>
    </source>
</evidence>
<gene>
    <name evidence="1" type="ORF">AFUS01_LOCUS32280</name>
</gene>